<reference evidence="3 4" key="1">
    <citation type="submission" date="2018-05" db="EMBL/GenBank/DDBJ databases">
        <title>Salinimonas sp. HMF8227 Genome sequencing and assembly.</title>
        <authorList>
            <person name="Kang H."/>
            <person name="Kang J."/>
            <person name="Cha I."/>
            <person name="Kim H."/>
            <person name="Joh K."/>
        </authorList>
    </citation>
    <scope>NUCLEOTIDE SEQUENCE [LARGE SCALE GENOMIC DNA]</scope>
    <source>
        <strain evidence="3 4">HMF8227</strain>
    </source>
</reference>
<feature type="compositionally biased region" description="Basic and acidic residues" evidence="1">
    <location>
        <begin position="25"/>
        <end position="68"/>
    </location>
</feature>
<dbReference type="AlphaFoldDB" id="A0A2S2E0N8"/>
<name>A0A2S2E0N8_9ALTE</name>
<evidence type="ECO:0000256" key="1">
    <source>
        <dbReference type="SAM" id="MobiDB-lite"/>
    </source>
</evidence>
<protein>
    <submittedName>
        <fullName evidence="3">Uncharacterized protein</fullName>
    </submittedName>
</protein>
<dbReference type="Proteomes" id="UP000245728">
    <property type="component" value="Chromosome"/>
</dbReference>
<proteinExistence type="predicted"/>
<keyword evidence="2" id="KW-0732">Signal</keyword>
<feature type="region of interest" description="Disordered" evidence="1">
    <location>
        <begin position="21"/>
        <end position="68"/>
    </location>
</feature>
<feature type="signal peptide" evidence="2">
    <location>
        <begin position="1"/>
        <end position="19"/>
    </location>
</feature>
<dbReference type="EMBL" id="CP029347">
    <property type="protein sequence ID" value="AWL10850.1"/>
    <property type="molecule type" value="Genomic_DNA"/>
</dbReference>
<evidence type="ECO:0000313" key="3">
    <source>
        <dbReference type="EMBL" id="AWL10850.1"/>
    </source>
</evidence>
<dbReference type="RefSeq" id="WP_109338536.1">
    <property type="nucleotide sequence ID" value="NZ_CP029347.1"/>
</dbReference>
<dbReference type="KEGG" id="salh:HMF8227_00344"/>
<evidence type="ECO:0000256" key="2">
    <source>
        <dbReference type="SAM" id="SignalP"/>
    </source>
</evidence>
<gene>
    <name evidence="3" type="ORF">HMF8227_00344</name>
</gene>
<feature type="chain" id="PRO_5015527528" evidence="2">
    <location>
        <begin position="20"/>
        <end position="68"/>
    </location>
</feature>
<organism evidence="3 4">
    <name type="scientific">Saliniradius amylolyticus</name>
    <dbReference type="NCBI Taxonomy" id="2183582"/>
    <lineage>
        <taxon>Bacteria</taxon>
        <taxon>Pseudomonadati</taxon>
        <taxon>Pseudomonadota</taxon>
        <taxon>Gammaproteobacteria</taxon>
        <taxon>Alteromonadales</taxon>
        <taxon>Alteromonadaceae</taxon>
        <taxon>Saliniradius</taxon>
    </lineage>
</organism>
<sequence>MLKQTLIAVAALTSLGAFAANPPQKAEEAKQEAQQKAEQAKQKGMDKAEAMKQKAKDKKAQAEQDDKS</sequence>
<keyword evidence="4" id="KW-1185">Reference proteome</keyword>
<accession>A0A2S2E0N8</accession>
<evidence type="ECO:0000313" key="4">
    <source>
        <dbReference type="Proteomes" id="UP000245728"/>
    </source>
</evidence>